<protein>
    <submittedName>
        <fullName evidence="2">Uncharacterized protein</fullName>
    </submittedName>
</protein>
<keyword evidence="1" id="KW-0812">Transmembrane</keyword>
<comment type="caution">
    <text evidence="2">The sequence shown here is derived from an EMBL/GenBank/DDBJ whole genome shotgun (WGS) entry which is preliminary data.</text>
</comment>
<organism evidence="2 3">
    <name type="scientific">Pontibacillus yanchengensis Y32</name>
    <dbReference type="NCBI Taxonomy" id="1385514"/>
    <lineage>
        <taxon>Bacteria</taxon>
        <taxon>Bacillati</taxon>
        <taxon>Bacillota</taxon>
        <taxon>Bacilli</taxon>
        <taxon>Bacillales</taxon>
        <taxon>Bacillaceae</taxon>
        <taxon>Pontibacillus</taxon>
    </lineage>
</organism>
<name>A0A0A2TUG9_9BACI</name>
<gene>
    <name evidence="2" type="ORF">N782_09835</name>
</gene>
<accession>A0A0A2TUG9</accession>
<dbReference type="OrthoDB" id="9983393at2"/>
<dbReference type="AlphaFoldDB" id="A0A0A2TUG9"/>
<keyword evidence="1" id="KW-1133">Transmembrane helix</keyword>
<dbReference type="EMBL" id="AVBF01000021">
    <property type="protein sequence ID" value="KGP72915.1"/>
    <property type="molecule type" value="Genomic_DNA"/>
</dbReference>
<feature type="transmembrane region" description="Helical" evidence="1">
    <location>
        <begin position="12"/>
        <end position="31"/>
    </location>
</feature>
<dbReference type="Proteomes" id="UP000030147">
    <property type="component" value="Unassembled WGS sequence"/>
</dbReference>
<dbReference type="RefSeq" id="WP_036818847.1">
    <property type="nucleotide sequence ID" value="NZ_AVBF01000021.1"/>
</dbReference>
<evidence type="ECO:0000256" key="1">
    <source>
        <dbReference type="SAM" id="Phobius"/>
    </source>
</evidence>
<feature type="transmembrane region" description="Helical" evidence="1">
    <location>
        <begin position="37"/>
        <end position="62"/>
    </location>
</feature>
<keyword evidence="3" id="KW-1185">Reference proteome</keyword>
<sequence length="84" mass="9394">MNDSKNRISKALFYIGIFLVSIGCLTGFVFFQAPGNILLICAIAGLFIGLFLIGMSEVISLLSKQNQILQKQTEFYHYSKNVDQ</sequence>
<evidence type="ECO:0000313" key="2">
    <source>
        <dbReference type="EMBL" id="KGP72915.1"/>
    </source>
</evidence>
<keyword evidence="1" id="KW-0472">Membrane</keyword>
<dbReference type="PROSITE" id="PS51257">
    <property type="entry name" value="PROKAR_LIPOPROTEIN"/>
    <property type="match status" value="1"/>
</dbReference>
<reference evidence="2 3" key="1">
    <citation type="journal article" date="2015" name="Stand. Genomic Sci.">
        <title>High quality draft genome sequence of the moderately halophilic bacterium Pontibacillus yanchengensis Y32(T) and comparison among Pontibacillus genomes.</title>
        <authorList>
            <person name="Huang J."/>
            <person name="Qiao Z.X."/>
            <person name="Tang J.W."/>
            <person name="Wang G."/>
        </authorList>
    </citation>
    <scope>NUCLEOTIDE SEQUENCE [LARGE SCALE GENOMIC DNA]</scope>
    <source>
        <strain evidence="2 3">Y32</strain>
    </source>
</reference>
<evidence type="ECO:0000313" key="3">
    <source>
        <dbReference type="Proteomes" id="UP000030147"/>
    </source>
</evidence>
<proteinExistence type="predicted"/>